<dbReference type="EnsemblMetazoa" id="MESCA002619-RA">
    <property type="protein sequence ID" value="MESCA002619-PA"/>
    <property type="gene ID" value="MESCA002619"/>
</dbReference>
<dbReference type="InterPro" id="IPR009755">
    <property type="entry name" value="RMC1_C"/>
</dbReference>
<name>T1GGT8_MEGSC</name>
<dbReference type="HOGENOM" id="CLU_740973_0_0_1"/>
<sequence length="374" mass="42594">MVHCTSIYLLNGPGLAPRKSHIIRLQSIGRFAINIIDNLVIVHHQTSQTSMLFDLSLSKEVVNEITYHNAIIPGRSIKPFTLKLPSLSLEEKSVNCDLYSKNWVLFQPNIVIDAQLGCMWYLDLKLEPLMTLIADKVRLSEFLLQRSLGKPILLRVLRNLISEPFNGSLLTCFEIPSPFPNSSTDEPKNDSKASCSPPKAKVIITQNEMCLQVFQHLEEKPFTEDILMVYLQSLSKYKIPAEDEISKMIIKELIRNENYKTLLLLVEFSLICETKSMACFLLSYSKLSPIINQTALDMLRKISANEIILEVLLEHGQVIDALRIAKSLPNSDSISARKYLEAAQKSGDANIFYNVFKYFQQRNLKQRGKVDFLK</sequence>
<accession>T1GGT8</accession>
<organism evidence="2 3">
    <name type="scientific">Megaselia scalaris</name>
    <name type="common">Humpbacked fly</name>
    <name type="synonym">Phora scalaris</name>
    <dbReference type="NCBI Taxonomy" id="36166"/>
    <lineage>
        <taxon>Eukaryota</taxon>
        <taxon>Metazoa</taxon>
        <taxon>Ecdysozoa</taxon>
        <taxon>Arthropoda</taxon>
        <taxon>Hexapoda</taxon>
        <taxon>Insecta</taxon>
        <taxon>Pterygota</taxon>
        <taxon>Neoptera</taxon>
        <taxon>Endopterygota</taxon>
        <taxon>Diptera</taxon>
        <taxon>Brachycera</taxon>
        <taxon>Muscomorpha</taxon>
        <taxon>Platypezoidea</taxon>
        <taxon>Phoridae</taxon>
        <taxon>Megaseliini</taxon>
        <taxon>Megaselia</taxon>
    </lineage>
</organism>
<dbReference type="STRING" id="36166.T1GGT8"/>
<dbReference type="InterPro" id="IPR040371">
    <property type="entry name" value="RMC1"/>
</dbReference>
<dbReference type="PANTHER" id="PTHR12897:SF4">
    <property type="entry name" value="REGULATOR OF MON1-CCZ1 COMPLEX"/>
    <property type="match status" value="1"/>
</dbReference>
<keyword evidence="3" id="KW-1185">Reference proteome</keyword>
<dbReference type="GO" id="GO:0010506">
    <property type="term" value="P:regulation of autophagy"/>
    <property type="evidence" value="ECO:0007669"/>
    <property type="project" value="InterPro"/>
</dbReference>
<dbReference type="OMA" id="VDWITNS"/>
<evidence type="ECO:0000259" key="1">
    <source>
        <dbReference type="Pfam" id="PF07035"/>
    </source>
</evidence>
<proteinExistence type="predicted"/>
<reference evidence="2" key="2">
    <citation type="submission" date="2015-06" db="UniProtKB">
        <authorList>
            <consortium name="EnsemblMetazoa"/>
        </authorList>
    </citation>
    <scope>IDENTIFICATION</scope>
</reference>
<dbReference type="GO" id="GO:0031902">
    <property type="term" value="C:late endosome membrane"/>
    <property type="evidence" value="ECO:0007669"/>
    <property type="project" value="TreeGrafter"/>
</dbReference>
<dbReference type="GO" id="GO:0035658">
    <property type="term" value="C:Mon1-Ccz1 complex"/>
    <property type="evidence" value="ECO:0007669"/>
    <property type="project" value="InterPro"/>
</dbReference>
<feature type="domain" description="Mic1" evidence="1">
    <location>
        <begin position="146"/>
        <end position="374"/>
    </location>
</feature>
<dbReference type="AlphaFoldDB" id="T1GGT8"/>
<evidence type="ECO:0000313" key="2">
    <source>
        <dbReference type="EnsemblMetazoa" id="MESCA002619-PA"/>
    </source>
</evidence>
<dbReference type="EMBL" id="CAQQ02391512">
    <property type="status" value="NOT_ANNOTATED_CDS"/>
    <property type="molecule type" value="Genomic_DNA"/>
</dbReference>
<protein>
    <recommendedName>
        <fullName evidence="1">Mic1 domain-containing protein</fullName>
    </recommendedName>
</protein>
<evidence type="ECO:0000313" key="3">
    <source>
        <dbReference type="Proteomes" id="UP000015102"/>
    </source>
</evidence>
<dbReference type="PANTHER" id="PTHR12897">
    <property type="entry name" value="COLON CANCER-ASSOCIATED PROTEIN MIC1"/>
    <property type="match status" value="1"/>
</dbReference>
<reference evidence="3" key="1">
    <citation type="submission" date="2013-02" db="EMBL/GenBank/DDBJ databases">
        <authorList>
            <person name="Hughes D."/>
        </authorList>
    </citation>
    <scope>NUCLEOTIDE SEQUENCE</scope>
    <source>
        <strain>Durham</strain>
        <strain evidence="3">NC isolate 2 -- Noor lab</strain>
    </source>
</reference>
<dbReference type="GO" id="GO:0005765">
    <property type="term" value="C:lysosomal membrane"/>
    <property type="evidence" value="ECO:0007669"/>
    <property type="project" value="TreeGrafter"/>
</dbReference>
<dbReference type="Pfam" id="PF07035">
    <property type="entry name" value="RMC1_C"/>
    <property type="match status" value="1"/>
</dbReference>
<dbReference type="Proteomes" id="UP000015102">
    <property type="component" value="Unassembled WGS sequence"/>
</dbReference>
<dbReference type="EMBL" id="CAQQ02391511">
    <property type="status" value="NOT_ANNOTATED_CDS"/>
    <property type="molecule type" value="Genomic_DNA"/>
</dbReference>